<reference evidence="2 3" key="1">
    <citation type="submission" date="2013-07" db="EMBL/GenBank/DDBJ databases">
        <authorList>
            <person name="Weinstock G."/>
            <person name="Sodergren E."/>
            <person name="Wylie T."/>
            <person name="Fulton L."/>
            <person name="Fulton R."/>
            <person name="Fronick C."/>
            <person name="O'Laughlin M."/>
            <person name="Godfrey J."/>
            <person name="Miner T."/>
            <person name="Herter B."/>
            <person name="Appelbaum E."/>
            <person name="Cordes M."/>
            <person name="Lek S."/>
            <person name="Wollam A."/>
            <person name="Pepin K.H."/>
            <person name="Palsikar V.B."/>
            <person name="Mitreva M."/>
            <person name="Wilson R.K."/>
        </authorList>
    </citation>
    <scope>NUCLEOTIDE SEQUENCE [LARGE SCALE GENOMIC DNA]</scope>
    <source>
        <strain evidence="2 3">ATCC 14940</strain>
    </source>
</reference>
<organism evidence="2 3">
    <name type="scientific">[Clostridium] symbiosum ATCC 14940</name>
    <dbReference type="NCBI Taxonomy" id="411472"/>
    <lineage>
        <taxon>Bacteria</taxon>
        <taxon>Bacillati</taxon>
        <taxon>Bacillota</taxon>
        <taxon>Clostridia</taxon>
        <taxon>Lachnospirales</taxon>
        <taxon>Lachnospiraceae</taxon>
        <taxon>Otoolea</taxon>
    </lineage>
</organism>
<evidence type="ECO:0000313" key="3">
    <source>
        <dbReference type="Proteomes" id="UP000016491"/>
    </source>
</evidence>
<proteinExistence type="predicted"/>
<name>A0ABC9TXX0_CLOSY</name>
<dbReference type="EMBL" id="AWSU01000170">
    <property type="protein sequence ID" value="ERI77037.1"/>
    <property type="molecule type" value="Genomic_DNA"/>
</dbReference>
<accession>A0ABC9TXX0</accession>
<dbReference type="Proteomes" id="UP000016491">
    <property type="component" value="Unassembled WGS sequence"/>
</dbReference>
<evidence type="ECO:0000313" key="2">
    <source>
        <dbReference type="EMBL" id="ERI77037.1"/>
    </source>
</evidence>
<sequence length="93" mass="10629">MSADREKYSPARGVPHESDRQNRWCGRLNLPPESGIHPRASPAEDRSTGYSHQSVRLFRHRAFPISGGFSLADLSLSERKDKINGNRKNFYLF</sequence>
<gene>
    <name evidence="2" type="ORF">CLOSYM_02268</name>
</gene>
<feature type="region of interest" description="Disordered" evidence="1">
    <location>
        <begin position="1"/>
        <end position="51"/>
    </location>
</feature>
<protein>
    <submittedName>
        <fullName evidence="2">Uncharacterized protein</fullName>
    </submittedName>
</protein>
<evidence type="ECO:0000256" key="1">
    <source>
        <dbReference type="SAM" id="MobiDB-lite"/>
    </source>
</evidence>
<feature type="compositionally biased region" description="Basic and acidic residues" evidence="1">
    <location>
        <begin position="1"/>
        <end position="22"/>
    </location>
</feature>
<dbReference type="AlphaFoldDB" id="A0ABC9TXX0"/>
<comment type="caution">
    <text evidence="2">The sequence shown here is derived from an EMBL/GenBank/DDBJ whole genome shotgun (WGS) entry which is preliminary data.</text>
</comment>